<keyword evidence="3" id="KW-1185">Reference proteome</keyword>
<comment type="caution">
    <text evidence="2">The sequence shown here is derived from an EMBL/GenBank/DDBJ whole genome shotgun (WGS) entry which is preliminary data.</text>
</comment>
<dbReference type="AlphaFoldDB" id="A0ABD1CHS9"/>
<accession>A0ABD1CHS9</accession>
<proteinExistence type="predicted"/>
<reference evidence="2 3" key="1">
    <citation type="submission" date="2024-05" db="EMBL/GenBank/DDBJ databases">
        <title>Culex pipiens pipiens assembly and annotation.</title>
        <authorList>
            <person name="Alout H."/>
            <person name="Durand T."/>
        </authorList>
    </citation>
    <scope>NUCLEOTIDE SEQUENCE [LARGE SCALE GENOMIC DNA]</scope>
    <source>
        <strain evidence="2">HA-2024</strain>
        <tissue evidence="2">Whole body</tissue>
    </source>
</reference>
<dbReference type="EMBL" id="JBEHCU010012039">
    <property type="protein sequence ID" value="KAL1375952.1"/>
    <property type="molecule type" value="Genomic_DNA"/>
</dbReference>
<gene>
    <name evidence="2" type="ORF">pipiens_017170</name>
</gene>
<sequence length="294" mass="31648">MNRSLNRFQSSQDLTMGVIGAIVSLAVTLLQHLNGHGSNNPQALLAAMEPIQRQLAKLRRQLKVVRQRQLAPAAVPLNATYRGAAPLNTTLPRVLDATYAAPLNTTRPTVASPGRVGLPRLDTTYATAAATMRNAPGINATFPAPPANRTLPTPDDYQCPPGFREISNLESWLDESSTREASTRDPTQVSLERSYDANYYPDMNRIVAELESSGAFRPPLSSTQPEMDVTFDRGAAIAGGPAPNPSPISYQVRESNNTRNLDGSLSHVSRTVSGPDMTNVSALNTSLPPFDSSN</sequence>
<evidence type="ECO:0000313" key="2">
    <source>
        <dbReference type="EMBL" id="KAL1375952.1"/>
    </source>
</evidence>
<name>A0ABD1CHS9_CULPP</name>
<organism evidence="2 3">
    <name type="scientific">Culex pipiens pipiens</name>
    <name type="common">Northern house mosquito</name>
    <dbReference type="NCBI Taxonomy" id="38569"/>
    <lineage>
        <taxon>Eukaryota</taxon>
        <taxon>Metazoa</taxon>
        <taxon>Ecdysozoa</taxon>
        <taxon>Arthropoda</taxon>
        <taxon>Hexapoda</taxon>
        <taxon>Insecta</taxon>
        <taxon>Pterygota</taxon>
        <taxon>Neoptera</taxon>
        <taxon>Endopterygota</taxon>
        <taxon>Diptera</taxon>
        <taxon>Nematocera</taxon>
        <taxon>Culicoidea</taxon>
        <taxon>Culicidae</taxon>
        <taxon>Culicinae</taxon>
        <taxon>Culicini</taxon>
        <taxon>Culex</taxon>
        <taxon>Culex</taxon>
    </lineage>
</organism>
<dbReference type="Proteomes" id="UP001562425">
    <property type="component" value="Unassembled WGS sequence"/>
</dbReference>
<evidence type="ECO:0000313" key="3">
    <source>
        <dbReference type="Proteomes" id="UP001562425"/>
    </source>
</evidence>
<protein>
    <submittedName>
        <fullName evidence="2">Uncharacterized protein</fullName>
    </submittedName>
</protein>
<feature type="region of interest" description="Disordered" evidence="1">
    <location>
        <begin position="257"/>
        <end position="294"/>
    </location>
</feature>
<evidence type="ECO:0000256" key="1">
    <source>
        <dbReference type="SAM" id="MobiDB-lite"/>
    </source>
</evidence>